<protein>
    <submittedName>
        <fullName evidence="1">Uncharacterized protein</fullName>
    </submittedName>
</protein>
<accession>A0ABR2NQX5</accession>
<dbReference type="EMBL" id="JBBPBN010000111">
    <property type="protein sequence ID" value="KAK8978583.1"/>
    <property type="molecule type" value="Genomic_DNA"/>
</dbReference>
<name>A0ABR2NQX5_9ROSI</name>
<gene>
    <name evidence="1" type="ORF">V6N11_055570</name>
</gene>
<evidence type="ECO:0000313" key="2">
    <source>
        <dbReference type="Proteomes" id="UP001396334"/>
    </source>
</evidence>
<keyword evidence="2" id="KW-1185">Reference proteome</keyword>
<reference evidence="1 2" key="1">
    <citation type="journal article" date="2024" name="G3 (Bethesda)">
        <title>Genome assembly of Hibiscus sabdariffa L. provides insights into metabolisms of medicinal natural products.</title>
        <authorList>
            <person name="Kim T."/>
        </authorList>
    </citation>
    <scope>NUCLEOTIDE SEQUENCE [LARGE SCALE GENOMIC DNA]</scope>
    <source>
        <strain evidence="1">TK-2024</strain>
        <tissue evidence="1">Old leaves</tissue>
    </source>
</reference>
<sequence length="88" mass="10355">MCRGIMRPGLTWGANYRSSECHIGRVDPYFHSTIRNHLLNWIEVKIRRVVCQFRWHIPNCWEISSTRGKHLFGIKIVDVEVEPGIYSS</sequence>
<evidence type="ECO:0000313" key="1">
    <source>
        <dbReference type="EMBL" id="KAK8978583.1"/>
    </source>
</evidence>
<proteinExistence type="predicted"/>
<dbReference type="Proteomes" id="UP001396334">
    <property type="component" value="Unassembled WGS sequence"/>
</dbReference>
<organism evidence="1 2">
    <name type="scientific">Hibiscus sabdariffa</name>
    <name type="common">roselle</name>
    <dbReference type="NCBI Taxonomy" id="183260"/>
    <lineage>
        <taxon>Eukaryota</taxon>
        <taxon>Viridiplantae</taxon>
        <taxon>Streptophyta</taxon>
        <taxon>Embryophyta</taxon>
        <taxon>Tracheophyta</taxon>
        <taxon>Spermatophyta</taxon>
        <taxon>Magnoliopsida</taxon>
        <taxon>eudicotyledons</taxon>
        <taxon>Gunneridae</taxon>
        <taxon>Pentapetalae</taxon>
        <taxon>rosids</taxon>
        <taxon>malvids</taxon>
        <taxon>Malvales</taxon>
        <taxon>Malvaceae</taxon>
        <taxon>Malvoideae</taxon>
        <taxon>Hibiscus</taxon>
    </lineage>
</organism>
<comment type="caution">
    <text evidence="1">The sequence shown here is derived from an EMBL/GenBank/DDBJ whole genome shotgun (WGS) entry which is preliminary data.</text>
</comment>